<dbReference type="Gene3D" id="3.30.565.10">
    <property type="entry name" value="Histidine kinase-like ATPase, C-terminal domain"/>
    <property type="match status" value="1"/>
</dbReference>
<proteinExistence type="evidence at protein level"/>
<dbReference type="GO" id="GO:0032300">
    <property type="term" value="C:mismatch repair complex"/>
    <property type="evidence" value="ECO:0007669"/>
    <property type="project" value="InterPro"/>
</dbReference>
<dbReference type="InterPro" id="IPR036890">
    <property type="entry name" value="HATPase_C_sf"/>
</dbReference>
<organism evidence="2 3">
    <name type="scientific">Homo sapiens</name>
    <name type="common">Human</name>
    <dbReference type="NCBI Taxonomy" id="9606"/>
    <lineage>
        <taxon>Eukaryota</taxon>
        <taxon>Metazoa</taxon>
        <taxon>Chordata</taxon>
        <taxon>Craniata</taxon>
        <taxon>Vertebrata</taxon>
        <taxon>Euteleostomi</taxon>
        <taxon>Mammalia</taxon>
        <taxon>Eutheria</taxon>
        <taxon>Euarchontoglires</taxon>
        <taxon>Primates</taxon>
        <taxon>Haplorrhini</taxon>
        <taxon>Catarrhini</taxon>
        <taxon>Hominidae</taxon>
        <taxon>Homo</taxon>
    </lineage>
</organism>
<reference evidence="2 3" key="1">
    <citation type="journal article" date="2001" name="Nature">
        <title>Initial sequencing and analysis of the human genome.</title>
        <authorList>
            <consortium name="International Human Genome Sequencing Consortium"/>
            <person name="Lander E.S."/>
            <person name="Linton L.M."/>
            <person name="Birren B."/>
            <person name="Nusbaum C."/>
            <person name="Zody M.C."/>
            <person name="Baldwin J."/>
            <person name="Devon K."/>
            <person name="Dewar K."/>
            <person name="Doyle M."/>
            <person name="FitzHugh W."/>
            <person name="Funke R."/>
            <person name="Gage D."/>
            <person name="Harris K."/>
            <person name="Heaford A."/>
            <person name="Howland J."/>
            <person name="Kann L."/>
            <person name="Lehoczky J."/>
            <person name="LeVine R."/>
            <person name="McEwan P."/>
            <person name="McKernan K."/>
            <person name="Meldrim J."/>
            <person name="Mesirov J.P."/>
            <person name="Miranda C."/>
            <person name="Morris W."/>
            <person name="Naylor J."/>
            <person name="Raymond C."/>
            <person name="Rosetti M."/>
            <person name="Santos R."/>
            <person name="Sheridan A."/>
            <person name="Sougnez C."/>
            <person name="Stange-Thomann N."/>
            <person name="Stojanovic N."/>
            <person name="Subramanian A."/>
            <person name="Wyman D."/>
            <person name="Rogers J."/>
            <person name="Sulston J."/>
            <person name="Ainscough R."/>
            <person name="Beck S."/>
            <person name="Bentley D."/>
            <person name="Burton J."/>
            <person name="Clee C."/>
            <person name="Carter N."/>
            <person name="Coulson A."/>
            <person name="Deadman R."/>
            <person name="Deloukas P."/>
            <person name="Dunham A."/>
            <person name="Dunham I."/>
            <person name="Durbin R."/>
            <person name="French L."/>
            <person name="Grafham D."/>
            <person name="Gregory S."/>
            <person name="Hubbard T."/>
            <person name="Humphray S."/>
            <person name="Hunt A."/>
            <person name="Jones M."/>
            <person name="Lloyd C."/>
            <person name="McMurray A."/>
            <person name="Matthews L."/>
            <person name="Mercer S."/>
            <person name="Milne S."/>
            <person name="Mullikin J.C."/>
            <person name="Mungall A."/>
            <person name="Plumb R."/>
            <person name="Ross M."/>
            <person name="Shownkeen R."/>
            <person name="Sims S."/>
            <person name="Waterston R.H."/>
            <person name="Wilson R.K."/>
            <person name="Hillier L.W."/>
            <person name="McPherson J.D."/>
            <person name="Marra M.A."/>
            <person name="Mardis E.R."/>
            <person name="Fulton L.A."/>
            <person name="Chinwalla A.T."/>
            <person name="Pepin K.H."/>
            <person name="Gish W.R."/>
            <person name="Chissoe S.L."/>
            <person name="Wendl M.C."/>
            <person name="Delehaunty K.D."/>
            <person name="Miner T.L."/>
            <person name="Delehaunty A."/>
            <person name="Kramer J.B."/>
            <person name="Cook L.L."/>
            <person name="Fulton R.S."/>
            <person name="Johnson D.L."/>
            <person name="Minx P.J."/>
            <person name="Clifton S.W."/>
            <person name="Hawkins T."/>
            <person name="Branscomb E."/>
            <person name="Predki P."/>
            <person name="Richardson P."/>
            <person name="Wenning S."/>
            <person name="Slezak T."/>
            <person name="Doggett N."/>
            <person name="Cheng J.F."/>
            <person name="Olsen A."/>
            <person name="Lucas S."/>
            <person name="Elkin C."/>
            <person name="Uberbacher E."/>
            <person name="Frazier M."/>
            <person name="Gibbs R.A."/>
            <person name="Muzny D.M."/>
            <person name="Scherer S.E."/>
            <person name="Bouck J.B."/>
            <person name="Sodergren E.J."/>
            <person name="Worley K.C."/>
            <person name="Rives C.M."/>
            <person name="Gorrell J.H."/>
            <person name="Metzker M.L."/>
            <person name="Naylor S.L."/>
            <person name="Kucherlapati R.S."/>
            <person name="Nelson D.L."/>
            <person name="Weinstock G.M."/>
            <person name="Sakaki Y."/>
            <person name="Fujiyama A."/>
            <person name="Hattori M."/>
            <person name="Yada T."/>
            <person name="Toyoda A."/>
            <person name="Itoh T."/>
            <person name="Kawagoe C."/>
            <person name="Watanabe H."/>
            <person name="Totoki Y."/>
            <person name="Taylor T."/>
            <person name="Weissenbach J."/>
            <person name="Heilig R."/>
            <person name="Saurin W."/>
            <person name="Artiguenave F."/>
            <person name="Brottier P."/>
            <person name="Bruls T."/>
            <person name="Pelletier E."/>
            <person name="Robert C."/>
            <person name="Wincker P."/>
            <person name="Smith D.R."/>
            <person name="Doucette-Stamm L."/>
            <person name="Rubenfield M."/>
            <person name="Weinstock K."/>
            <person name="Lee H.M."/>
            <person name="Dubois J."/>
            <person name="Rosenthal A."/>
            <person name="Platzer M."/>
            <person name="Nyakatura G."/>
            <person name="Taudien S."/>
            <person name="Rump A."/>
            <person name="Yang H."/>
            <person name="Yu J."/>
            <person name="Wang J."/>
            <person name="Huang G."/>
            <person name="Gu J."/>
            <person name="Hood L."/>
            <person name="Rowen L."/>
            <person name="Madan A."/>
            <person name="Qin S."/>
            <person name="Davis R.W."/>
            <person name="Federspiel N.A."/>
            <person name="Abola A.P."/>
            <person name="Proctor M.J."/>
            <person name="Myers R.M."/>
            <person name="Schmutz J."/>
            <person name="Dickson M."/>
            <person name="Grimwood J."/>
            <person name="Cox D.R."/>
            <person name="Olson M.V."/>
            <person name="Kaul R."/>
            <person name="Raymond C."/>
            <person name="Shimizu N."/>
            <person name="Kawasaki K."/>
            <person name="Minoshima S."/>
            <person name="Evans G.A."/>
            <person name="Athanasiou M."/>
            <person name="Schultz R."/>
            <person name="Roe B.A."/>
            <person name="Chen F."/>
            <person name="Pan H."/>
            <person name="Ramser J."/>
            <person name="Lehrach H."/>
            <person name="Reinhardt R."/>
            <person name="McCombie W.R."/>
            <person name="de la Bastide M."/>
            <person name="Dedhia N."/>
            <person name="Blocker H."/>
            <person name="Hornischer K."/>
            <person name="Nordsiek G."/>
            <person name="Agarwala R."/>
            <person name="Aravind L."/>
            <person name="Bailey J.A."/>
            <person name="Bateman A."/>
            <person name="Batzoglou S."/>
            <person name="Birney E."/>
            <person name="Bork P."/>
            <person name="Brown D.G."/>
            <person name="Burge C.B."/>
            <person name="Cerutti L."/>
            <person name="Chen H.C."/>
            <person name="Church D."/>
            <person name="Clamp M."/>
            <person name="Copley R.R."/>
            <person name="Doerks T."/>
            <person name="Eddy S.R."/>
            <person name="Eichler E.E."/>
            <person name="Furey T.S."/>
            <person name="Galagan J."/>
            <person name="Gilbert J.G."/>
            <person name="Harmon C."/>
            <person name="Hayashizaki Y."/>
            <person name="Haussler D."/>
            <person name="Hermjakob H."/>
            <person name="Hokamp K."/>
            <person name="Jang W."/>
            <person name="Johnson L.S."/>
            <person name="Jones T.A."/>
            <person name="Kasif S."/>
            <person name="Kaspryzk A."/>
            <person name="Kennedy S."/>
            <person name="Kent W.J."/>
            <person name="Kitts P."/>
            <person name="Koonin E.V."/>
            <person name="Korf I."/>
            <person name="Kulp D."/>
            <person name="Lancet D."/>
            <person name="Lowe T.M."/>
            <person name="McLysaght A."/>
            <person name="Mikkelsen T."/>
            <person name="Moran J.V."/>
            <person name="Mulder N."/>
            <person name="Pollara V.J."/>
            <person name="Ponting C.P."/>
            <person name="Schuler G."/>
            <person name="Schultz J."/>
            <person name="Slater G."/>
            <person name="Smit A.F."/>
            <person name="Stupka E."/>
            <person name="Szustakowski J."/>
            <person name="Thierry-Mieg D."/>
            <person name="Thierry-Mieg J."/>
            <person name="Wagner L."/>
            <person name="Wallis J."/>
            <person name="Wheeler R."/>
            <person name="Williams A."/>
            <person name="Wolf Y.I."/>
            <person name="Wolfe K.H."/>
            <person name="Yang S.P."/>
            <person name="Yeh R.F."/>
            <person name="Collins F."/>
            <person name="Guyer M.S."/>
            <person name="Peterson J."/>
            <person name="Felsenfeld A."/>
            <person name="Wetterstrand K.A."/>
            <person name="Patrinos A."/>
            <person name="Morgan M.J."/>
            <person name="de Jong P."/>
            <person name="Catanese J.J."/>
            <person name="Osoegawa K."/>
            <person name="Shizuya H."/>
            <person name="Choi S."/>
            <person name="Chen Y.J."/>
        </authorList>
    </citation>
    <scope>NUCLEOTIDE SEQUENCE [LARGE SCALE GENOMIC DNA]</scope>
</reference>
<dbReference type="SUPFAM" id="SSF55874">
    <property type="entry name" value="ATPase domain of HSP90 chaperone/DNA topoisomerase II/histidine kinase"/>
    <property type="match status" value="1"/>
</dbReference>
<dbReference type="GO" id="GO:0140664">
    <property type="term" value="F:ATP-dependent DNA damage sensor activity"/>
    <property type="evidence" value="ECO:0007669"/>
    <property type="project" value="InterPro"/>
</dbReference>
<dbReference type="HGNC" id="HGNC:9122">
    <property type="gene designation" value="PMS2"/>
</dbReference>
<reference evidence="2 3" key="3">
    <citation type="journal article" date="2004" name="Nature">
        <title>Finishing the euchromatic sequence of the human genome.</title>
        <authorList>
            <consortium name="International Human Genome Sequencing Consortium"/>
        </authorList>
    </citation>
    <scope>NUCLEOTIDE SEQUENCE [LARGE SCALE GENOMIC DNA]</scope>
</reference>
<gene>
    <name evidence="2" type="primary">PMS2</name>
</gene>
<reference evidence="2" key="5">
    <citation type="submission" date="2025-09" db="UniProtKB">
        <authorList>
            <consortium name="Ensembl"/>
        </authorList>
    </citation>
    <scope>IDENTIFICATION</scope>
</reference>
<evidence type="ECO:0000313" key="2">
    <source>
        <dbReference type="Ensembl" id="ENSP00000514684.1"/>
    </source>
</evidence>
<dbReference type="EMBL" id="AC005995">
    <property type="status" value="NOT_ANNOTATED_CDS"/>
    <property type="molecule type" value="Genomic_DNA"/>
</dbReference>
<keyword evidence="3" id="KW-1185">Reference proteome</keyword>
<evidence type="ECO:0000313" key="3">
    <source>
        <dbReference type="Proteomes" id="UP000005640"/>
    </source>
</evidence>
<dbReference type="PANTHER" id="PTHR10073:SF52">
    <property type="entry name" value="MISMATCH REPAIR ENDONUCLEASE PMS2"/>
    <property type="match status" value="1"/>
</dbReference>
<dbReference type="Ensembl" id="ENST00000699916.1">
    <property type="protein sequence ID" value="ENSP00000514684.1"/>
    <property type="gene ID" value="ENSG00000122512.17"/>
</dbReference>
<protein>
    <submittedName>
        <fullName evidence="2">PMS1 homolog 2, mismatch repair system component</fullName>
    </submittedName>
</protein>
<name>A0A8V8TQR6_HUMAN</name>
<dbReference type="InterPro" id="IPR038973">
    <property type="entry name" value="MutL/Mlh/Pms-like"/>
</dbReference>
<reference evidence="2 3" key="2">
    <citation type="journal article" date="2003" name="Nature">
        <title>The DNA sequence of human chromosome 7.</title>
        <authorList>
            <person name="Hillier L.W."/>
            <person name="Fulton R.S."/>
            <person name="Fulton L.A."/>
            <person name="Graves T.A."/>
            <person name="Pepin K.H."/>
            <person name="Wagner-McPherson C."/>
            <person name="Layman D."/>
            <person name="Maas J."/>
            <person name="Jaeger S."/>
            <person name="Walker R."/>
            <person name="Wylie K."/>
            <person name="Sekhon M."/>
            <person name="Becker M.C."/>
            <person name="O'Laughlin M.D."/>
            <person name="Schaller M.E."/>
            <person name="Fewell G.A."/>
            <person name="Delehaunty K.D."/>
            <person name="Miner T.L."/>
            <person name="Nash W.E."/>
            <person name="Cordes M."/>
            <person name="Du H."/>
            <person name="Sun H."/>
            <person name="Edwards J."/>
            <person name="Bradshaw-Cordum H."/>
            <person name="Ali J."/>
            <person name="Andrews S."/>
            <person name="Isak A."/>
            <person name="Vanbrunt A."/>
            <person name="Nguyen C."/>
            <person name="Du F."/>
            <person name="Lamar B."/>
            <person name="Courtney L."/>
            <person name="Kalicki J."/>
            <person name="Ozersky P."/>
            <person name="Bielicki L."/>
            <person name="Scott K."/>
            <person name="Holmes A."/>
            <person name="Harkins R."/>
            <person name="Harris A."/>
            <person name="Strong C.M."/>
            <person name="Hou S."/>
            <person name="Tomlinson C."/>
            <person name="Dauphin-Kohlberg S."/>
            <person name="Kozlowicz-Reilly A."/>
            <person name="Leonard S."/>
            <person name="Rohlfing T."/>
            <person name="Rock S.M."/>
            <person name="Tin-Wollam A.M."/>
            <person name="Abbott A."/>
            <person name="Minx P."/>
            <person name="Maupin R."/>
            <person name="Strowmatt C."/>
            <person name="Latreille P."/>
            <person name="Miller N."/>
            <person name="Johnson D."/>
            <person name="Murray J."/>
            <person name="Woessner J.P."/>
            <person name="Wendl M.C."/>
            <person name="Yang S.P."/>
            <person name="Schultz B.R."/>
            <person name="Wallis J.W."/>
            <person name="Spieth J."/>
            <person name="Bieri T.A."/>
            <person name="Nelson J.O."/>
            <person name="Berkowicz N."/>
            <person name="Wohldmann P.E."/>
            <person name="Cook L.L."/>
            <person name="Hickenbotham M.T."/>
            <person name="Eldred J."/>
            <person name="Williams D."/>
            <person name="Bedell J.A."/>
            <person name="Mardis E.R."/>
            <person name="Clifton S.W."/>
            <person name="Chissoe S.L."/>
            <person name="Marra M.A."/>
            <person name="Raymond C."/>
            <person name="Haugen E."/>
            <person name="Gillett W."/>
            <person name="Zhou Y."/>
            <person name="James R."/>
            <person name="Phelps K."/>
            <person name="Iadanoto S."/>
            <person name="Bubb K."/>
            <person name="Simms E."/>
            <person name="Levy R."/>
            <person name="Clendenning J."/>
            <person name="Kaul R."/>
            <person name="Kent W.J."/>
            <person name="Furey T.S."/>
            <person name="Baertsch R.A."/>
            <person name="Brent M.R."/>
            <person name="Keibler E."/>
            <person name="Flicek P."/>
            <person name="Bork P."/>
            <person name="Suyama M."/>
            <person name="Bailey J.A."/>
            <person name="Portnoy M.E."/>
            <person name="Torrents D."/>
            <person name="Chinwalla A.T."/>
            <person name="Gish W.R."/>
            <person name="Eddy S.R."/>
            <person name="McPherson J.D."/>
            <person name="Olson M.V."/>
            <person name="Eichler E.E."/>
            <person name="Green E.D."/>
            <person name="Waterston R.H."/>
            <person name="Wilson R.K."/>
        </authorList>
    </citation>
    <scope>NUCLEOTIDE SEQUENCE [LARGE SCALE GENOMIC DNA]</scope>
</reference>
<dbReference type="AlphaFoldDB" id="A0A8V8TQR6"/>
<dbReference type="OrthoDB" id="10254304at2759"/>
<dbReference type="OpenTargets" id="ENSG00000122512"/>
<dbReference type="SMR" id="A0A8V8TQR6"/>
<evidence type="ECO:0000256" key="1">
    <source>
        <dbReference type="ARBA" id="ARBA00006082"/>
    </source>
</evidence>
<keyword evidence="4 5" id="KW-1267">Proteomics identification</keyword>
<comment type="similarity">
    <text evidence="1">Belongs to the DNA mismatch repair MutL/HexB family.</text>
</comment>
<dbReference type="GeneTree" id="ENSGT00940000155381"/>
<dbReference type="GO" id="GO:0016887">
    <property type="term" value="F:ATP hydrolysis activity"/>
    <property type="evidence" value="ECO:0007669"/>
    <property type="project" value="InterPro"/>
</dbReference>
<dbReference type="Ensembl" id="ENST00000699916.1">
    <property type="protein sequence ID" value="ENSP00000514684.1"/>
    <property type="gene ID" value="ENSG00000122512.18"/>
</dbReference>
<accession>A0A8V8TQR6</accession>
<evidence type="ECO:0007829" key="4">
    <source>
        <dbReference type="PeptideAtlas" id="A0A8V8TQR6"/>
    </source>
</evidence>
<dbReference type="PANTHER" id="PTHR10073">
    <property type="entry name" value="DNA MISMATCH REPAIR PROTEIN MLH, PMS, MUTL"/>
    <property type="match status" value="1"/>
</dbReference>
<evidence type="ECO:0007829" key="5">
    <source>
        <dbReference type="ProteomicsDB" id="A0A8V8TQR6"/>
    </source>
</evidence>
<dbReference type="Proteomes" id="UP000005640">
    <property type="component" value="Chromosome 7"/>
</dbReference>
<dbReference type="GO" id="GO:0006298">
    <property type="term" value="P:mismatch repair"/>
    <property type="evidence" value="ECO:0007669"/>
    <property type="project" value="InterPro"/>
</dbReference>
<sequence>MFDHNGKIIQKTPYPRPRGTTVSVQQLFSTLPVRHKEFQRNIKKVQHPCKLHQSAWTRKTTACGMHRWKPQHKGKYRLCVWAEAVAKPHSFCSAAP</sequence>
<reference evidence="2" key="4">
    <citation type="submission" date="2025-08" db="UniProtKB">
        <authorList>
            <consortium name="Ensembl"/>
        </authorList>
    </citation>
    <scope>IDENTIFICATION</scope>
</reference>